<sequence>MRNNKKKLGVITSVDGSISQAGMYRMSNDAEFIWYGEILTGPRIGAFLTINQNDVKIITTVANEKVLDQQNSIKSIEFDNRFTKNSINRIVSLKVKGVIEDGEFQITSQYVPMIGNEVTLTSKDELKIIYGVEDNESTIEIGKSILEGQPIRLSINKFFASHIGIFGNTGSGKSNTLHKLYLELFRTNFYSQIKEKSQFFVIDFNGEYSSRKFDKEKEGIFGINQNDKKIFEINTRNPNNEKKLPVKKDYLFDADILAVLFDARPATQVPFLRSSMRAFNKKSNDKSFNFGNYVTGTLKKILISGNSGNQDSLQDWIDTAKKYYVDNDLYSKLDKLQQHSNGHFYIKNNGRDIYINSGSQGAMEEETLKLIKIPEIAEKLTNYFNNKKITPVQKLKVFLDFQRVHSTAWGKVNREHLNPLFNRINSSFESLEKVIEVKKDIIEDYKMMNIISLVHSNQEITRLIPMLVSKMIYDEQKNSVSGEKVDKTKHLIIDEAHNILNSEYKNNGDDWQDYRLSVFEEIIKEGRKFGFYLTLSSQRPADISPTILSQVHNYLIHRLVNEKDLKMLENTMPTLDRNSYQMISSLGQGEAIVTGNAMQVPVFVKIDKENTLHPTSDDTMLTELWK</sequence>
<organism evidence="2 3">
    <name type="scientific">Lactobacillus xylocopicola</name>
    <dbReference type="NCBI Taxonomy" id="2976676"/>
    <lineage>
        <taxon>Bacteria</taxon>
        <taxon>Bacillati</taxon>
        <taxon>Bacillota</taxon>
        <taxon>Bacilli</taxon>
        <taxon>Lactobacillales</taxon>
        <taxon>Lactobacillaceae</taxon>
        <taxon>Lactobacillus</taxon>
    </lineage>
</organism>
<dbReference type="PANTHER" id="PTHR42957:SF1">
    <property type="entry name" value="HELICASE MJ1565-RELATED"/>
    <property type="match status" value="1"/>
</dbReference>
<dbReference type="InterPro" id="IPR027417">
    <property type="entry name" value="P-loop_NTPase"/>
</dbReference>
<protein>
    <recommendedName>
        <fullName evidence="1">Helicase HerA central domain-containing protein</fullName>
    </recommendedName>
</protein>
<gene>
    <name evidence="2" type="ORF">KIM322_12170</name>
</gene>
<reference evidence="2 3" key="1">
    <citation type="journal article" date="2023" name="Microbiol. Spectr.">
        <title>Symbiosis of Carpenter Bees with Uncharacterized Lactic Acid Bacteria Showing NAD Auxotrophy.</title>
        <authorList>
            <person name="Kawasaki S."/>
            <person name="Ozawa K."/>
            <person name="Mori T."/>
            <person name="Yamamoto A."/>
            <person name="Ito M."/>
            <person name="Ohkuma M."/>
            <person name="Sakamoto M."/>
            <person name="Matsutani M."/>
        </authorList>
    </citation>
    <scope>NUCLEOTIDE SEQUENCE [LARGE SCALE GENOMIC DNA]</scope>
    <source>
        <strain evidence="2 3">Kim32-2</strain>
    </source>
</reference>
<keyword evidence="3" id="KW-1185">Reference proteome</keyword>
<proteinExistence type="predicted"/>
<dbReference type="InterPro" id="IPR002789">
    <property type="entry name" value="HerA_central"/>
</dbReference>
<accession>A0ABN6SKR4</accession>
<dbReference type="InterPro" id="IPR008571">
    <property type="entry name" value="HerA-like"/>
</dbReference>
<dbReference type="Proteomes" id="UP001321741">
    <property type="component" value="Chromosome"/>
</dbReference>
<evidence type="ECO:0000313" key="2">
    <source>
        <dbReference type="EMBL" id="BDR60956.1"/>
    </source>
</evidence>
<dbReference type="EMBL" id="AP026803">
    <property type="protein sequence ID" value="BDR60956.1"/>
    <property type="molecule type" value="Genomic_DNA"/>
</dbReference>
<evidence type="ECO:0000259" key="1">
    <source>
        <dbReference type="Pfam" id="PF01935"/>
    </source>
</evidence>
<dbReference type="PANTHER" id="PTHR42957">
    <property type="entry name" value="HELICASE MJ1565-RELATED"/>
    <property type="match status" value="1"/>
</dbReference>
<dbReference type="Gene3D" id="3.40.50.300">
    <property type="entry name" value="P-loop containing nucleotide triphosphate hydrolases"/>
    <property type="match status" value="2"/>
</dbReference>
<name>A0ABN6SKR4_9LACO</name>
<evidence type="ECO:0000313" key="3">
    <source>
        <dbReference type="Proteomes" id="UP001321741"/>
    </source>
</evidence>
<dbReference type="SUPFAM" id="SSF52540">
    <property type="entry name" value="P-loop containing nucleoside triphosphate hydrolases"/>
    <property type="match status" value="1"/>
</dbReference>
<feature type="domain" description="Helicase HerA central" evidence="1">
    <location>
        <begin position="139"/>
        <end position="320"/>
    </location>
</feature>
<dbReference type="Pfam" id="PF01935">
    <property type="entry name" value="DUF87"/>
    <property type="match status" value="1"/>
</dbReference>
<dbReference type="RefSeq" id="WP_317637193.1">
    <property type="nucleotide sequence ID" value="NZ_AP026803.1"/>
</dbReference>